<keyword evidence="2 5" id="KW-0812">Transmembrane</keyword>
<keyword evidence="4 5" id="KW-0472">Membrane</keyword>
<feature type="transmembrane region" description="Helical" evidence="5">
    <location>
        <begin position="247"/>
        <end position="267"/>
    </location>
</feature>
<organism evidence="7 8">
    <name type="scientific">Oceanitalea stevensii</name>
    <dbReference type="NCBI Taxonomy" id="2763072"/>
    <lineage>
        <taxon>Bacteria</taxon>
        <taxon>Bacillati</taxon>
        <taxon>Actinomycetota</taxon>
        <taxon>Actinomycetes</taxon>
        <taxon>Micrococcales</taxon>
        <taxon>Bogoriellaceae</taxon>
        <taxon>Georgenia</taxon>
    </lineage>
</organism>
<dbReference type="InterPro" id="IPR036259">
    <property type="entry name" value="MFS_trans_sf"/>
</dbReference>
<evidence type="ECO:0000313" key="8">
    <source>
        <dbReference type="Proteomes" id="UP000661894"/>
    </source>
</evidence>
<gene>
    <name evidence="7" type="ORF">H9624_10995</name>
</gene>
<proteinExistence type="predicted"/>
<feature type="transmembrane region" description="Helical" evidence="5">
    <location>
        <begin position="216"/>
        <end position="240"/>
    </location>
</feature>
<dbReference type="PANTHER" id="PTHR23542:SF1">
    <property type="entry name" value="MAJOR FACILITATOR SUPERFAMILY (MFS) PROFILE DOMAIN-CONTAINING PROTEIN"/>
    <property type="match status" value="1"/>
</dbReference>
<dbReference type="InterPro" id="IPR020846">
    <property type="entry name" value="MFS_dom"/>
</dbReference>
<dbReference type="SUPFAM" id="SSF103473">
    <property type="entry name" value="MFS general substrate transporter"/>
    <property type="match status" value="1"/>
</dbReference>
<reference evidence="7 8" key="1">
    <citation type="submission" date="2020-08" db="EMBL/GenBank/DDBJ databases">
        <title>A Genomic Blueprint of the Chicken Gut Microbiome.</title>
        <authorList>
            <person name="Gilroy R."/>
            <person name="Ravi A."/>
            <person name="Getino M."/>
            <person name="Pursley I."/>
            <person name="Horton D.L."/>
            <person name="Alikhan N.-F."/>
            <person name="Baker D."/>
            <person name="Gharbi K."/>
            <person name="Hall N."/>
            <person name="Watson M."/>
            <person name="Adriaenssens E.M."/>
            <person name="Foster-Nyarko E."/>
            <person name="Jarju S."/>
            <person name="Secka A."/>
            <person name="Antonio M."/>
            <person name="Oren A."/>
            <person name="Chaudhuri R."/>
            <person name="La Ragione R.M."/>
            <person name="Hildebrand F."/>
            <person name="Pallen M.J."/>
        </authorList>
    </citation>
    <scope>NUCLEOTIDE SEQUENCE [LARGE SCALE GENOMIC DNA]</scope>
    <source>
        <strain evidence="7 8">Sa1BUA1</strain>
    </source>
</reference>
<feature type="transmembrane region" description="Helical" evidence="5">
    <location>
        <begin position="181"/>
        <end position="210"/>
    </location>
</feature>
<evidence type="ECO:0000256" key="4">
    <source>
        <dbReference type="ARBA" id="ARBA00023136"/>
    </source>
</evidence>
<dbReference type="Gene3D" id="1.20.1250.20">
    <property type="entry name" value="MFS general substrate transporter like domains"/>
    <property type="match status" value="2"/>
</dbReference>
<evidence type="ECO:0000256" key="3">
    <source>
        <dbReference type="ARBA" id="ARBA00022989"/>
    </source>
</evidence>
<evidence type="ECO:0000256" key="1">
    <source>
        <dbReference type="ARBA" id="ARBA00004651"/>
    </source>
</evidence>
<sequence>MVGLGIVLMVSALYGSYGMAGRVSAVFVVVQAVCSPQLAKLVDRYGQARVMRPSLAVACVGLTALVVAAVQHAPETVLYLAAGVSGATMGSIGALVRARWSGTLTTPAEMHTAYSLESALDELTFIGGPVIATFLATGVTPWSALVVPIVAVLVGGYWFLSQRETEPPATGRPPRRTGEPMLSGALLVLLVIFLATGVVFGGIDVAVVAFTEAHGAPATAGLVLAAVALGSLIAALTYGARPWTSPLWLRLIGGTALLAVGTAALLAAGSIPVLAAVGFLAGFAIAPTIVNGNSFVQLIVPPRRTTEGFTWLSAAIGIGVSLGASVSGTVIDLHGARAGFAVVAAPGARRGSARSARTAAAAAAALLVCLAAVPALRRAAERRPTLDEATA</sequence>
<feature type="transmembrane region" description="Helical" evidence="5">
    <location>
        <begin position="273"/>
        <end position="296"/>
    </location>
</feature>
<evidence type="ECO:0000256" key="5">
    <source>
        <dbReference type="SAM" id="Phobius"/>
    </source>
</evidence>
<feature type="transmembrane region" description="Helical" evidence="5">
    <location>
        <begin position="76"/>
        <end position="98"/>
    </location>
</feature>
<comment type="caution">
    <text evidence="7">The sequence shown here is derived from an EMBL/GenBank/DDBJ whole genome shotgun (WGS) entry which is preliminary data.</text>
</comment>
<keyword evidence="3 5" id="KW-1133">Transmembrane helix</keyword>
<feature type="domain" description="Major facilitator superfamily (MFS) profile" evidence="6">
    <location>
        <begin position="181"/>
        <end position="391"/>
    </location>
</feature>
<feature type="transmembrane region" description="Helical" evidence="5">
    <location>
        <begin position="6"/>
        <end position="30"/>
    </location>
</feature>
<dbReference type="PROSITE" id="PS50850">
    <property type="entry name" value="MFS"/>
    <property type="match status" value="1"/>
</dbReference>
<accession>A0ABR8Z3D3</accession>
<feature type="transmembrane region" description="Helical" evidence="5">
    <location>
        <begin position="142"/>
        <end position="160"/>
    </location>
</feature>
<dbReference type="EMBL" id="JACSPO010000005">
    <property type="protein sequence ID" value="MBD8062845.1"/>
    <property type="molecule type" value="Genomic_DNA"/>
</dbReference>
<name>A0ABR8Z3D3_9MICO</name>
<feature type="transmembrane region" description="Helical" evidence="5">
    <location>
        <begin position="308"/>
        <end position="331"/>
    </location>
</feature>
<evidence type="ECO:0000259" key="6">
    <source>
        <dbReference type="PROSITE" id="PS50850"/>
    </source>
</evidence>
<dbReference type="Proteomes" id="UP000661894">
    <property type="component" value="Unassembled WGS sequence"/>
</dbReference>
<keyword evidence="8" id="KW-1185">Reference proteome</keyword>
<feature type="transmembrane region" description="Helical" evidence="5">
    <location>
        <begin position="50"/>
        <end position="70"/>
    </location>
</feature>
<evidence type="ECO:0000256" key="2">
    <source>
        <dbReference type="ARBA" id="ARBA00022692"/>
    </source>
</evidence>
<evidence type="ECO:0000313" key="7">
    <source>
        <dbReference type="EMBL" id="MBD8062845.1"/>
    </source>
</evidence>
<dbReference type="Pfam" id="PF07690">
    <property type="entry name" value="MFS_1"/>
    <property type="match status" value="1"/>
</dbReference>
<dbReference type="PANTHER" id="PTHR23542">
    <property type="match status" value="1"/>
</dbReference>
<feature type="transmembrane region" description="Helical" evidence="5">
    <location>
        <begin position="359"/>
        <end position="376"/>
    </location>
</feature>
<comment type="subcellular location">
    <subcellularLocation>
        <location evidence="1">Cell membrane</location>
        <topology evidence="1">Multi-pass membrane protein</topology>
    </subcellularLocation>
</comment>
<dbReference type="InterPro" id="IPR011701">
    <property type="entry name" value="MFS"/>
</dbReference>
<protein>
    <submittedName>
        <fullName evidence="7">MFS transporter</fullName>
    </submittedName>
</protein>